<dbReference type="Proteomes" id="UP000886800">
    <property type="component" value="Unassembled WGS sequence"/>
</dbReference>
<keyword evidence="1" id="KW-0812">Transmembrane</keyword>
<reference evidence="2" key="1">
    <citation type="journal article" date="2021" name="PeerJ">
        <title>Extensive microbial diversity within the chicken gut microbiome revealed by metagenomics and culture.</title>
        <authorList>
            <person name="Gilroy R."/>
            <person name="Ravi A."/>
            <person name="Getino M."/>
            <person name="Pursley I."/>
            <person name="Horton D.L."/>
            <person name="Alikhan N.F."/>
            <person name="Baker D."/>
            <person name="Gharbi K."/>
            <person name="Hall N."/>
            <person name="Watson M."/>
            <person name="Adriaenssens E.M."/>
            <person name="Foster-Nyarko E."/>
            <person name="Jarju S."/>
            <person name="Secka A."/>
            <person name="Antonio M."/>
            <person name="Oren A."/>
            <person name="Chaudhuri R.R."/>
            <person name="La Ragione R."/>
            <person name="Hildebrand F."/>
            <person name="Pallen M.J."/>
        </authorList>
    </citation>
    <scope>NUCLEOTIDE SEQUENCE</scope>
    <source>
        <strain evidence="2">CHK188-5543</strain>
    </source>
</reference>
<dbReference type="EMBL" id="DXES01000095">
    <property type="protein sequence ID" value="HIX65474.1"/>
    <property type="molecule type" value="Genomic_DNA"/>
</dbReference>
<feature type="transmembrane region" description="Helical" evidence="1">
    <location>
        <begin position="77"/>
        <end position="99"/>
    </location>
</feature>
<feature type="transmembrane region" description="Helical" evidence="1">
    <location>
        <begin position="21"/>
        <end position="42"/>
    </location>
</feature>
<organism evidence="2 3">
    <name type="scientific">Candidatus Anaerotruncus excrementipullorum</name>
    <dbReference type="NCBI Taxonomy" id="2838465"/>
    <lineage>
        <taxon>Bacteria</taxon>
        <taxon>Bacillati</taxon>
        <taxon>Bacillota</taxon>
        <taxon>Clostridia</taxon>
        <taxon>Eubacteriales</taxon>
        <taxon>Oscillospiraceae</taxon>
        <taxon>Anaerotruncus</taxon>
    </lineage>
</organism>
<feature type="transmembrane region" description="Helical" evidence="1">
    <location>
        <begin position="152"/>
        <end position="170"/>
    </location>
</feature>
<accession>A0A9D2B7V7</accession>
<feature type="transmembrane region" description="Helical" evidence="1">
    <location>
        <begin position="119"/>
        <end position="140"/>
    </location>
</feature>
<keyword evidence="1" id="KW-0472">Membrane</keyword>
<comment type="caution">
    <text evidence="2">The sequence shown here is derived from an EMBL/GenBank/DDBJ whole genome shotgun (WGS) entry which is preliminary data.</text>
</comment>
<feature type="transmembrane region" description="Helical" evidence="1">
    <location>
        <begin position="176"/>
        <end position="197"/>
    </location>
</feature>
<feature type="transmembrane region" description="Helical" evidence="1">
    <location>
        <begin position="48"/>
        <end position="70"/>
    </location>
</feature>
<sequence>MEAVKLLICREWRQVQAFPRFWLAALGLSLLLATATPTMLLAHYVASFALLSAPFFALGNPATAAGALTLPVTRRQIVAATYLWVGLEVVGLTAAMSLWNLAARAVLPFPLPLLLPNPLGLGAAGAVQTCLAAAVLGVLAPLHLKLGQRGKLVEVFCYLAGFFGAIQLLRQLPREGVWALSPAACLGLYLAAALLWAGSYRLTARLYARWELS</sequence>
<keyword evidence="1" id="KW-1133">Transmembrane helix</keyword>
<evidence type="ECO:0000313" key="2">
    <source>
        <dbReference type="EMBL" id="HIX65474.1"/>
    </source>
</evidence>
<proteinExistence type="predicted"/>
<protein>
    <submittedName>
        <fullName evidence="2">ABC-2 transporter permease</fullName>
    </submittedName>
</protein>
<name>A0A9D2B7V7_9FIRM</name>
<gene>
    <name evidence="2" type="ORF">H9736_04425</name>
</gene>
<evidence type="ECO:0000313" key="3">
    <source>
        <dbReference type="Proteomes" id="UP000886800"/>
    </source>
</evidence>
<evidence type="ECO:0000256" key="1">
    <source>
        <dbReference type="SAM" id="Phobius"/>
    </source>
</evidence>
<reference evidence="2" key="2">
    <citation type="submission" date="2021-04" db="EMBL/GenBank/DDBJ databases">
        <authorList>
            <person name="Gilroy R."/>
        </authorList>
    </citation>
    <scope>NUCLEOTIDE SEQUENCE</scope>
    <source>
        <strain evidence="2">CHK188-5543</strain>
    </source>
</reference>
<dbReference type="AlphaFoldDB" id="A0A9D2B7V7"/>